<evidence type="ECO:0000313" key="2">
    <source>
        <dbReference type="EMBL" id="CAJ0608973.1"/>
    </source>
</evidence>
<sequence>MPGAPWPPPPQTQPGLNGVEMSKPDEAPQGMKNPHTNQSARKQQGDEKENAQINPSAQVPPGMHGPYPSFPQVPQGRQGQYTPHFPQVPQDPNTLPFPQVSPGMQVPYPFYPPVPHGRQEYTPYFPQVPPGMQNPDALPFPQLPAEIQGSNKLPFPQVPPGMEGPHMPPQIPPGIQVPHEIPQIPPRNGPYKPPFAPPHQVPDVPTNPLPYYPRGIDDVYKVAFDETKRRMEGTSPQNHLRQDFAKSGNVPVVFNFFTPIKVVNKDGTDRDVPKVNNTII</sequence>
<dbReference type="Proteomes" id="UP001176961">
    <property type="component" value="Unassembled WGS sequence"/>
</dbReference>
<feature type="compositionally biased region" description="Pro residues" evidence="1">
    <location>
        <begin position="1"/>
        <end position="12"/>
    </location>
</feature>
<dbReference type="AlphaFoldDB" id="A0AA36MGM5"/>
<feature type="region of interest" description="Disordered" evidence="1">
    <location>
        <begin position="1"/>
        <end position="101"/>
    </location>
</feature>
<keyword evidence="3" id="KW-1185">Reference proteome</keyword>
<proteinExistence type="predicted"/>
<evidence type="ECO:0000313" key="3">
    <source>
        <dbReference type="Proteomes" id="UP001176961"/>
    </source>
</evidence>
<protein>
    <submittedName>
        <fullName evidence="2">Uncharacterized protein</fullName>
    </submittedName>
</protein>
<dbReference type="EMBL" id="CATQJL010000326">
    <property type="protein sequence ID" value="CAJ0608973.1"/>
    <property type="molecule type" value="Genomic_DNA"/>
</dbReference>
<gene>
    <name evidence="2" type="ORF">CYNAS_LOCUS20956</name>
</gene>
<organism evidence="2 3">
    <name type="scientific">Cylicocyclus nassatus</name>
    <name type="common">Nematode worm</name>
    <dbReference type="NCBI Taxonomy" id="53992"/>
    <lineage>
        <taxon>Eukaryota</taxon>
        <taxon>Metazoa</taxon>
        <taxon>Ecdysozoa</taxon>
        <taxon>Nematoda</taxon>
        <taxon>Chromadorea</taxon>
        <taxon>Rhabditida</taxon>
        <taxon>Rhabditina</taxon>
        <taxon>Rhabditomorpha</taxon>
        <taxon>Strongyloidea</taxon>
        <taxon>Strongylidae</taxon>
        <taxon>Cylicocyclus</taxon>
    </lineage>
</organism>
<accession>A0AA36MGM5</accession>
<evidence type="ECO:0000256" key="1">
    <source>
        <dbReference type="SAM" id="MobiDB-lite"/>
    </source>
</evidence>
<comment type="caution">
    <text evidence="2">The sequence shown here is derived from an EMBL/GenBank/DDBJ whole genome shotgun (WGS) entry which is preliminary data.</text>
</comment>
<reference evidence="2" key="1">
    <citation type="submission" date="2023-07" db="EMBL/GenBank/DDBJ databases">
        <authorList>
            <consortium name="CYATHOMIX"/>
        </authorList>
    </citation>
    <scope>NUCLEOTIDE SEQUENCE</scope>
    <source>
        <strain evidence="2">N/A</strain>
    </source>
</reference>
<name>A0AA36MGM5_CYLNA</name>